<dbReference type="EMBL" id="AVOT02023549">
    <property type="protein sequence ID" value="MBW0513625.1"/>
    <property type="molecule type" value="Genomic_DNA"/>
</dbReference>
<proteinExistence type="predicted"/>
<sequence length="143" mass="17344">MQTPNIRILRWQISIQEYRGYMTIVHKSGNIHNNTDDLSRWALANTPENLAWVPQEKYHIEGICVTDIGTEFLNQVEESYKMERKCHILFQILIKDCEYPSLSFKLDEVWKRAYYEGRFYLIDRILYHWTKNRCIIRLTERNI</sequence>
<accession>A0A9Q3HTF3</accession>
<evidence type="ECO:0000313" key="2">
    <source>
        <dbReference type="Proteomes" id="UP000765509"/>
    </source>
</evidence>
<reference evidence="1" key="1">
    <citation type="submission" date="2021-03" db="EMBL/GenBank/DDBJ databases">
        <title>Draft genome sequence of rust myrtle Austropuccinia psidii MF-1, a brazilian biotype.</title>
        <authorList>
            <person name="Quecine M.C."/>
            <person name="Pachon D.M.R."/>
            <person name="Bonatelli M.L."/>
            <person name="Correr F.H."/>
            <person name="Franceschini L.M."/>
            <person name="Leite T.F."/>
            <person name="Margarido G.R.A."/>
            <person name="Almeida C.A."/>
            <person name="Ferrarezi J.A."/>
            <person name="Labate C.A."/>
        </authorList>
    </citation>
    <scope>NUCLEOTIDE SEQUENCE</scope>
    <source>
        <strain evidence="1">MF-1</strain>
    </source>
</reference>
<evidence type="ECO:0000313" key="1">
    <source>
        <dbReference type="EMBL" id="MBW0513625.1"/>
    </source>
</evidence>
<dbReference type="AlphaFoldDB" id="A0A9Q3HTF3"/>
<dbReference type="Proteomes" id="UP000765509">
    <property type="component" value="Unassembled WGS sequence"/>
</dbReference>
<name>A0A9Q3HTF3_9BASI</name>
<keyword evidence="2" id="KW-1185">Reference proteome</keyword>
<protein>
    <submittedName>
        <fullName evidence="1">Uncharacterized protein</fullName>
    </submittedName>
</protein>
<gene>
    <name evidence="1" type="ORF">O181_053340</name>
</gene>
<comment type="caution">
    <text evidence="1">The sequence shown here is derived from an EMBL/GenBank/DDBJ whole genome shotgun (WGS) entry which is preliminary data.</text>
</comment>
<organism evidence="1 2">
    <name type="scientific">Austropuccinia psidii MF-1</name>
    <dbReference type="NCBI Taxonomy" id="1389203"/>
    <lineage>
        <taxon>Eukaryota</taxon>
        <taxon>Fungi</taxon>
        <taxon>Dikarya</taxon>
        <taxon>Basidiomycota</taxon>
        <taxon>Pucciniomycotina</taxon>
        <taxon>Pucciniomycetes</taxon>
        <taxon>Pucciniales</taxon>
        <taxon>Sphaerophragmiaceae</taxon>
        <taxon>Austropuccinia</taxon>
    </lineage>
</organism>